<protein>
    <submittedName>
        <fullName evidence="3">Unnamed protein product</fullName>
    </submittedName>
</protein>
<dbReference type="AlphaFoldDB" id="A0A9W6Y081"/>
<reference evidence="3" key="1">
    <citation type="submission" date="2023-04" db="EMBL/GenBank/DDBJ databases">
        <title>Phytophthora fragariaefolia NBRC 109709.</title>
        <authorList>
            <person name="Ichikawa N."/>
            <person name="Sato H."/>
            <person name="Tonouchi N."/>
        </authorList>
    </citation>
    <scope>NUCLEOTIDE SEQUENCE</scope>
    <source>
        <strain evidence="3">NBRC 109709</strain>
    </source>
</reference>
<evidence type="ECO:0000313" key="4">
    <source>
        <dbReference type="Proteomes" id="UP001165121"/>
    </source>
</evidence>
<proteinExistence type="predicted"/>
<sequence>MRLDQVALVALVAEVCSGGALVTATFNEIASIESESFRSTAQVTRSLQEERRRSKASTAAAAGASGRATVPSSNAGAGGKTVTVTKYNNNGLVQRFKRWWKKWFSSGSSSSTRRLRQLENANNHQASATQMIDTRFRGGR</sequence>
<gene>
    <name evidence="3" type="ORF">Pfra01_001914100</name>
</gene>
<dbReference type="Proteomes" id="UP001165121">
    <property type="component" value="Unassembled WGS sequence"/>
</dbReference>
<dbReference type="OrthoDB" id="10622635at2759"/>
<keyword evidence="2" id="KW-0732">Signal</keyword>
<accession>A0A9W6Y081</accession>
<feature type="chain" id="PRO_5040919273" evidence="2">
    <location>
        <begin position="19"/>
        <end position="140"/>
    </location>
</feature>
<evidence type="ECO:0000256" key="2">
    <source>
        <dbReference type="SAM" id="SignalP"/>
    </source>
</evidence>
<dbReference type="EMBL" id="BSXT01002434">
    <property type="protein sequence ID" value="GMF48948.1"/>
    <property type="molecule type" value="Genomic_DNA"/>
</dbReference>
<feature type="compositionally biased region" description="Polar residues" evidence="1">
    <location>
        <begin position="120"/>
        <end position="132"/>
    </location>
</feature>
<evidence type="ECO:0000256" key="1">
    <source>
        <dbReference type="SAM" id="MobiDB-lite"/>
    </source>
</evidence>
<feature type="region of interest" description="Disordered" evidence="1">
    <location>
        <begin position="120"/>
        <end position="140"/>
    </location>
</feature>
<keyword evidence="4" id="KW-1185">Reference proteome</keyword>
<comment type="caution">
    <text evidence="3">The sequence shown here is derived from an EMBL/GenBank/DDBJ whole genome shotgun (WGS) entry which is preliminary data.</text>
</comment>
<feature type="signal peptide" evidence="2">
    <location>
        <begin position="1"/>
        <end position="18"/>
    </location>
</feature>
<evidence type="ECO:0000313" key="3">
    <source>
        <dbReference type="EMBL" id="GMF48948.1"/>
    </source>
</evidence>
<feature type="compositionally biased region" description="Low complexity" evidence="1">
    <location>
        <begin position="56"/>
        <end position="69"/>
    </location>
</feature>
<feature type="region of interest" description="Disordered" evidence="1">
    <location>
        <begin position="41"/>
        <end position="83"/>
    </location>
</feature>
<name>A0A9W6Y081_9STRA</name>
<organism evidence="3 4">
    <name type="scientific">Phytophthora fragariaefolia</name>
    <dbReference type="NCBI Taxonomy" id="1490495"/>
    <lineage>
        <taxon>Eukaryota</taxon>
        <taxon>Sar</taxon>
        <taxon>Stramenopiles</taxon>
        <taxon>Oomycota</taxon>
        <taxon>Peronosporomycetes</taxon>
        <taxon>Peronosporales</taxon>
        <taxon>Peronosporaceae</taxon>
        <taxon>Phytophthora</taxon>
    </lineage>
</organism>